<feature type="compositionally biased region" description="Low complexity" evidence="1">
    <location>
        <begin position="1490"/>
        <end position="1505"/>
    </location>
</feature>
<dbReference type="Gene3D" id="1.20.5.190">
    <property type="match status" value="1"/>
</dbReference>
<dbReference type="VEuPathDB" id="CryptoDB:Vbra_9798"/>
<dbReference type="PROSITE" id="PS50096">
    <property type="entry name" value="IQ"/>
    <property type="match status" value="3"/>
</dbReference>
<gene>
    <name evidence="2" type="ORF">Vbra_9798</name>
</gene>
<feature type="region of interest" description="Disordered" evidence="1">
    <location>
        <begin position="1487"/>
        <end position="1566"/>
    </location>
</feature>
<feature type="compositionally biased region" description="Basic and acidic residues" evidence="1">
    <location>
        <begin position="1543"/>
        <end position="1560"/>
    </location>
</feature>
<evidence type="ECO:0000313" key="3">
    <source>
        <dbReference type="Proteomes" id="UP000041254"/>
    </source>
</evidence>
<organism evidence="2 3">
    <name type="scientific">Vitrella brassicaformis (strain CCMP3155)</name>
    <dbReference type="NCBI Taxonomy" id="1169540"/>
    <lineage>
        <taxon>Eukaryota</taxon>
        <taxon>Sar</taxon>
        <taxon>Alveolata</taxon>
        <taxon>Colpodellida</taxon>
        <taxon>Vitrellaceae</taxon>
        <taxon>Vitrella</taxon>
    </lineage>
</organism>
<feature type="region of interest" description="Disordered" evidence="1">
    <location>
        <begin position="613"/>
        <end position="644"/>
    </location>
</feature>
<sequence length="2014" mass="222409">MIMKHVLSHIPTDFYPKAAVRASQQLCHPPLPWQDIPLGTASGKKPPKKDEPFLTFAETQETCGSRLDHAIQFTQENLIILVTRMSMHNKRLSSRRRMSVGKKSRTILAPSLLQTFERLESTILSAVLLILARYFLDKRDLSPDDTLAFHGVDHDRGSQLMDLIGKELGVDMPAEWVRKDGTITNLSTHIASFVKGGGDEQKDSQEADQTGETFMTEVPEATTTPKDIFLGLLETQIDLRALLNPPADAKAVVSPPRASRVGSFRTQDAIAVMKEVASAMRAQAEQAVLQTKTEAKPASLKEVSEATRQRRVRETNRTALLSKTSMSLDKGAKMNQRLATVSSLCQRLFGLAYRSKFDHAPFVQAVVLSHLVIRALLMRVVYNRAAQTIQVVFRYHRKRKVEMRLLRPTICIQKCVRSLIQCTRLADRHAAATLIQRNWRAVRSRRRNLYFKQCVTFIQAVWRGALQRKWIADHVEAAKERRTFGGGLQLVYASVTIQRHFRGHLVRSVFKAEGRDSIRKILSSVHVVNKSIGACIGSIPISIPASMPDEAPTDGVSFQTIVSSQPIPASLIAKLTPLLIERASQIATFRLQLRASRSEYLRSLVYKRIARKKPVPQMSSSSHSSNGNGDQPSERRDVSHQPRSPLERWLRSSILQNPLRRVATTEVEALQPLTVESFLLKSIDAGHTCMKVERGSERAAVIEGLDTSALPVACRRGATIRQQRTVIEAAGKEDEEADRGAAPAMTQIDIDKPLESIIGRESEAAEIPENAAADVNLLQTYCNWLNGFRDSMGPSLGPELAHRTVHVGKPRRLTSVYSATVPTQNTYHIKTIFLAAALSDEHYGTLITRLSADKDNTAAMRDKAESLDSYIAHLFIMQSGAHDTVAAGGLHAVPRIVRLFLPKFVVPSLENLGRLFEAKMRKEADDPSRLLSARWQTCAAILSCCWRHLFAHTHQRLTAKVRGPARGLPSLAIPFLFSALSRHLQQIITDLTLVLWELGRNFYTTKYSKYRGLKSRIPLSAKMKLVLDVLGGKWGVGVMPFGETNGQADGRSCRSVRVPDPTSHTGEDSGLTLSDFLQQMSYLFLCKDALQHGIDFADKWKQAHLRRKAMTGQHSGASLPTSPAARGRHHPPDNAAIDSFMDVTTEDKRRDDELSCLMSYLSDVFAWLGERRQGTRSALAVSLVVLLALRRGLQPLLKSRTKQDMERIRKSHAIKGQLPPPDEQEDFRKLVASNASLPQQPAPPMEEGAEDTFRVARAAQRPSAAVSPDSEAVDPYASVLTPTTMPLLRRLQAFMRGALLRRRRNKGLRLANQYCKALGWPSAHEPPPAMVAVQPLEAAAAAEVPTSLAKQLTRLISYGPARVEGAEKRDLLPAGTRGLEAIAEGPALPIRRLSSGPDGTVTLEGDDRVCSELLCLVLWHVGVQARVHELVRDMQRLYGSTAELYSQLMREDASIKQMTRDIAKDLESVPTHAVTLVHPAPISEAEKAADLAASAGAPSGPPTKAEAAAVARKQPVGRPEALEKAKRPKQLAKQASRTLAKSEPPRKQPPEAATKLERRVTRPSRPSAALVPVVPRYEPGVGLKMSQQAMDFGQQLIREYGEDTTPLTEDINADDIILAAHPSVFTPSREDKGLGRGLSSLTKDDALAWMQKELGYRKLLEVNARKFGLNVGWAAGGPPEIPAMQGAVVQRGPDTMTRILYKSRLFPLWACLQPVEFLQCRMQIIQMLNEGAQIAYLEHERNLRFAACFMLLGSSVCGNLNILGDPTHLCAKPLLIEMAFQLLVGYIIISLRPSSVAEGRSVSPDRQASHAAVPLLNDVPLPPPPNAQTLAACRFLQMAVGSLVGLSVLHTSRRATLEAYLFDAALSVAYFLPANHKLQVAAESYFQQCTQRYLSLSQPVRYMRACLRYAAVLHCQRLVHEAEHFITKALGLLAESQKASKLSLALNHNAAVAIASSRAPLDVRRACQDHMQACQDILLSPARQTISTAAVAHICSTHALLERSLPISDERTQE</sequence>
<keyword evidence="3" id="KW-1185">Reference proteome</keyword>
<accession>A0A0G4G9T9</accession>
<dbReference type="Pfam" id="PF00612">
    <property type="entry name" value="IQ"/>
    <property type="match status" value="3"/>
</dbReference>
<dbReference type="STRING" id="1169540.A0A0G4G9T9"/>
<protein>
    <submittedName>
        <fullName evidence="2">Uncharacterized protein</fullName>
    </submittedName>
</protein>
<dbReference type="InterPro" id="IPR027417">
    <property type="entry name" value="P-loop_NTPase"/>
</dbReference>
<dbReference type="SMART" id="SM00015">
    <property type="entry name" value="IQ"/>
    <property type="match status" value="3"/>
</dbReference>
<feature type="compositionally biased region" description="Basic and acidic residues" evidence="1">
    <location>
        <begin position="632"/>
        <end position="644"/>
    </location>
</feature>
<feature type="region of interest" description="Disordered" evidence="1">
    <location>
        <begin position="1048"/>
        <end position="1068"/>
    </location>
</feature>
<feature type="region of interest" description="Disordered" evidence="1">
    <location>
        <begin position="1107"/>
        <end position="1139"/>
    </location>
</feature>
<dbReference type="SUPFAM" id="SSF52540">
    <property type="entry name" value="P-loop containing nucleoside triphosphate hydrolases"/>
    <property type="match status" value="1"/>
</dbReference>
<feature type="compositionally biased region" description="Polar residues" evidence="1">
    <location>
        <begin position="1112"/>
        <end position="1121"/>
    </location>
</feature>
<evidence type="ECO:0000313" key="2">
    <source>
        <dbReference type="EMBL" id="CEM25746.1"/>
    </source>
</evidence>
<dbReference type="InParanoid" id="A0A0G4G9T9"/>
<reference evidence="2 3" key="1">
    <citation type="submission" date="2014-11" db="EMBL/GenBank/DDBJ databases">
        <authorList>
            <person name="Zhu J."/>
            <person name="Qi W."/>
            <person name="Song R."/>
        </authorList>
    </citation>
    <scope>NUCLEOTIDE SEQUENCE [LARGE SCALE GENOMIC DNA]</scope>
</reference>
<evidence type="ECO:0000256" key="1">
    <source>
        <dbReference type="SAM" id="MobiDB-lite"/>
    </source>
</evidence>
<dbReference type="EMBL" id="CDMY01000603">
    <property type="protein sequence ID" value="CEM25746.1"/>
    <property type="molecule type" value="Genomic_DNA"/>
</dbReference>
<dbReference type="OrthoDB" id="425006at2759"/>
<proteinExistence type="predicted"/>
<dbReference type="InterPro" id="IPR000048">
    <property type="entry name" value="IQ_motif_EF-hand-BS"/>
</dbReference>
<dbReference type="OMA" id="MREDASI"/>
<name>A0A0G4G9T9_VITBC</name>
<dbReference type="Proteomes" id="UP000041254">
    <property type="component" value="Unassembled WGS sequence"/>
</dbReference>